<dbReference type="OrthoDB" id="4253218at2"/>
<comment type="caution">
    <text evidence="1">The sequence shown here is derived from an EMBL/GenBank/DDBJ whole genome shotgun (WGS) entry which is preliminary data.</text>
</comment>
<name>A0A3N1CMY9_9ACTN</name>
<dbReference type="InterPro" id="IPR045677">
    <property type="entry name" value="DUF6197"/>
</dbReference>
<gene>
    <name evidence="1" type="ORF">EDD29_0134</name>
</gene>
<dbReference type="RefSeq" id="WP_123661656.1">
    <property type="nucleotide sequence ID" value="NZ_RJKE01000001.1"/>
</dbReference>
<reference evidence="1 2" key="1">
    <citation type="submission" date="2018-11" db="EMBL/GenBank/DDBJ databases">
        <title>Sequencing the genomes of 1000 actinobacteria strains.</title>
        <authorList>
            <person name="Klenk H.-P."/>
        </authorList>
    </citation>
    <scope>NUCLEOTIDE SEQUENCE [LARGE SCALE GENOMIC DNA]</scope>
    <source>
        <strain evidence="1 2">DSM 44254</strain>
    </source>
</reference>
<evidence type="ECO:0000313" key="2">
    <source>
        <dbReference type="Proteomes" id="UP000272400"/>
    </source>
</evidence>
<dbReference type="Pfam" id="PF19698">
    <property type="entry name" value="DUF6197"/>
    <property type="match status" value="1"/>
</dbReference>
<evidence type="ECO:0000313" key="1">
    <source>
        <dbReference type="EMBL" id="ROO82653.1"/>
    </source>
</evidence>
<keyword evidence="2" id="KW-1185">Reference proteome</keyword>
<dbReference type="Proteomes" id="UP000272400">
    <property type="component" value="Unassembled WGS sequence"/>
</dbReference>
<protein>
    <submittedName>
        <fullName evidence="1">Uncharacterized protein</fullName>
    </submittedName>
</protein>
<accession>A0A3N1CMY9</accession>
<proteinExistence type="predicted"/>
<sequence length="123" mass="12911">MNIPAILDRAATVIEKNGHHKGDYFDEKQAGDLVIYTSECRVCALGAIIVGAGGNPLNGLLGTDSEPAARDAARAFALHLHNVEATASDSIKLVGDWNDAPERTAEDVTTRLRACAASLRAAA</sequence>
<dbReference type="EMBL" id="RJKE01000001">
    <property type="protein sequence ID" value="ROO82653.1"/>
    <property type="molecule type" value="Genomic_DNA"/>
</dbReference>
<dbReference type="AlphaFoldDB" id="A0A3N1CMY9"/>
<organism evidence="1 2">
    <name type="scientific">Actinocorallia herbida</name>
    <dbReference type="NCBI Taxonomy" id="58109"/>
    <lineage>
        <taxon>Bacteria</taxon>
        <taxon>Bacillati</taxon>
        <taxon>Actinomycetota</taxon>
        <taxon>Actinomycetes</taxon>
        <taxon>Streptosporangiales</taxon>
        <taxon>Thermomonosporaceae</taxon>
        <taxon>Actinocorallia</taxon>
    </lineage>
</organism>